<proteinExistence type="inferred from homology"/>
<accession>A0A8S2NM27</accession>
<dbReference type="PROSITE" id="PS00187">
    <property type="entry name" value="TPP_ENZYMES"/>
    <property type="match status" value="1"/>
</dbReference>
<dbReference type="GO" id="GO:0050660">
    <property type="term" value="F:flavin adenine dinucleotide binding"/>
    <property type="evidence" value="ECO:0007669"/>
    <property type="project" value="TreeGrafter"/>
</dbReference>
<dbReference type="GO" id="GO:0009099">
    <property type="term" value="P:L-valine biosynthetic process"/>
    <property type="evidence" value="ECO:0007669"/>
    <property type="project" value="TreeGrafter"/>
</dbReference>
<evidence type="ECO:0000256" key="5">
    <source>
        <dbReference type="ARBA" id="ARBA00022723"/>
    </source>
</evidence>
<protein>
    <recommendedName>
        <fullName evidence="4">2-hydroxyacyl-CoA lyase 2</fullName>
    </recommendedName>
    <alternativeName>
        <fullName evidence="7">IlvB-like protein</fullName>
    </alternativeName>
</protein>
<comment type="caution">
    <text evidence="10">The sequence shown here is derived from an EMBL/GenBank/DDBJ whole genome shotgun (WGS) entry which is preliminary data.</text>
</comment>
<organism evidence="10 11">
    <name type="scientific">Rotaria magnacalcarata</name>
    <dbReference type="NCBI Taxonomy" id="392030"/>
    <lineage>
        <taxon>Eukaryota</taxon>
        <taxon>Metazoa</taxon>
        <taxon>Spiralia</taxon>
        <taxon>Gnathifera</taxon>
        <taxon>Rotifera</taxon>
        <taxon>Eurotatoria</taxon>
        <taxon>Bdelloidea</taxon>
        <taxon>Philodinida</taxon>
        <taxon>Philodinidae</taxon>
        <taxon>Rotaria</taxon>
    </lineage>
</organism>
<evidence type="ECO:0000259" key="9">
    <source>
        <dbReference type="Pfam" id="PF02775"/>
    </source>
</evidence>
<evidence type="ECO:0000313" key="11">
    <source>
        <dbReference type="Proteomes" id="UP000676336"/>
    </source>
</evidence>
<dbReference type="Proteomes" id="UP000676336">
    <property type="component" value="Unassembled WGS sequence"/>
</dbReference>
<keyword evidence="6" id="KW-0786">Thiamine pyrophosphate</keyword>
<evidence type="ECO:0000256" key="7">
    <source>
        <dbReference type="ARBA" id="ARBA00030510"/>
    </source>
</evidence>
<dbReference type="SUPFAM" id="SSF52518">
    <property type="entry name" value="Thiamin diphosphate-binding fold (THDP-binding)"/>
    <property type="match status" value="1"/>
</dbReference>
<dbReference type="InterPro" id="IPR000399">
    <property type="entry name" value="TPP-bd_CS"/>
</dbReference>
<reference evidence="10" key="1">
    <citation type="submission" date="2021-02" db="EMBL/GenBank/DDBJ databases">
        <authorList>
            <person name="Nowell W R."/>
        </authorList>
    </citation>
    <scope>NUCLEOTIDE SEQUENCE</scope>
</reference>
<dbReference type="EMBL" id="CAJOBI010004639">
    <property type="protein sequence ID" value="CAF4008274.1"/>
    <property type="molecule type" value="Genomic_DNA"/>
</dbReference>
<dbReference type="Gene3D" id="3.40.50.970">
    <property type="match status" value="1"/>
</dbReference>
<evidence type="ECO:0000256" key="4">
    <source>
        <dbReference type="ARBA" id="ARBA00018936"/>
    </source>
</evidence>
<evidence type="ECO:0000256" key="2">
    <source>
        <dbReference type="ARBA" id="ARBA00001964"/>
    </source>
</evidence>
<comment type="cofactor">
    <cofactor evidence="2">
        <name>thiamine diphosphate</name>
        <dbReference type="ChEBI" id="CHEBI:58937"/>
    </cofactor>
</comment>
<dbReference type="GO" id="GO:0030976">
    <property type="term" value="F:thiamine pyrophosphate binding"/>
    <property type="evidence" value="ECO:0007669"/>
    <property type="project" value="InterPro"/>
</dbReference>
<comment type="catalytic activity">
    <reaction evidence="8">
        <text>(2R)-hydroxyhexadecanoyl-CoA = pentadecanal + formyl-CoA</text>
        <dbReference type="Rhea" id="RHEA:55212"/>
        <dbReference type="ChEBI" id="CHEBI:17302"/>
        <dbReference type="ChEBI" id="CHEBI:57376"/>
        <dbReference type="ChEBI" id="CHEBI:138654"/>
    </reaction>
    <physiologicalReaction direction="left-to-right" evidence="8">
        <dbReference type="Rhea" id="RHEA:55213"/>
    </physiologicalReaction>
</comment>
<dbReference type="InterPro" id="IPR011766">
    <property type="entry name" value="TPP_enzyme_TPP-bd"/>
</dbReference>
<dbReference type="PANTHER" id="PTHR18968">
    <property type="entry name" value="THIAMINE PYROPHOSPHATE ENZYMES"/>
    <property type="match status" value="1"/>
</dbReference>
<evidence type="ECO:0000313" key="10">
    <source>
        <dbReference type="EMBL" id="CAF4008274.1"/>
    </source>
</evidence>
<comment type="similarity">
    <text evidence="3">Belongs to the TPP enzyme family.</text>
</comment>
<name>A0A8S2NM27_9BILA</name>
<feature type="domain" description="Thiamine pyrophosphate enzyme TPP-binding" evidence="9">
    <location>
        <begin position="1"/>
        <end position="124"/>
    </location>
</feature>
<dbReference type="GO" id="GO:0009097">
    <property type="term" value="P:isoleucine biosynthetic process"/>
    <property type="evidence" value="ECO:0007669"/>
    <property type="project" value="TreeGrafter"/>
</dbReference>
<dbReference type="InterPro" id="IPR045229">
    <property type="entry name" value="TPP_enz"/>
</dbReference>
<dbReference type="InterPro" id="IPR029061">
    <property type="entry name" value="THDP-binding"/>
</dbReference>
<sequence>TLGVGAGFALGAKLVRPEASVWIIYGDGALGYSIMEYDTFVRHKIPIISIVGNDACWNQIARDQVPLLGSIVGCSLEFSSYEKIVDALGAVGFRLDRTNEHEMINIFKQANEINQQQRKSVLINCLIGKTNFRQGSISV</sequence>
<comment type="cofactor">
    <cofactor evidence="1">
        <name>Mg(2+)</name>
        <dbReference type="ChEBI" id="CHEBI:18420"/>
    </cofactor>
</comment>
<evidence type="ECO:0000256" key="3">
    <source>
        <dbReference type="ARBA" id="ARBA00007812"/>
    </source>
</evidence>
<dbReference type="AlphaFoldDB" id="A0A8S2NM27"/>
<keyword evidence="5" id="KW-0479">Metal-binding</keyword>
<gene>
    <name evidence="10" type="ORF">SMN809_LOCUS12329</name>
</gene>
<dbReference type="GO" id="GO:0003984">
    <property type="term" value="F:acetolactate synthase activity"/>
    <property type="evidence" value="ECO:0007669"/>
    <property type="project" value="TreeGrafter"/>
</dbReference>
<dbReference type="GO" id="GO:0005948">
    <property type="term" value="C:acetolactate synthase complex"/>
    <property type="evidence" value="ECO:0007669"/>
    <property type="project" value="TreeGrafter"/>
</dbReference>
<feature type="non-terminal residue" evidence="10">
    <location>
        <position position="139"/>
    </location>
</feature>
<dbReference type="Pfam" id="PF02775">
    <property type="entry name" value="TPP_enzyme_C"/>
    <property type="match status" value="1"/>
</dbReference>
<dbReference type="PANTHER" id="PTHR18968:SF166">
    <property type="entry name" value="2-HYDROXYACYL-COA LYASE 2"/>
    <property type="match status" value="1"/>
</dbReference>
<dbReference type="GO" id="GO:0000287">
    <property type="term" value="F:magnesium ion binding"/>
    <property type="evidence" value="ECO:0007669"/>
    <property type="project" value="InterPro"/>
</dbReference>
<evidence type="ECO:0000256" key="6">
    <source>
        <dbReference type="ARBA" id="ARBA00023052"/>
    </source>
</evidence>
<evidence type="ECO:0000256" key="1">
    <source>
        <dbReference type="ARBA" id="ARBA00001946"/>
    </source>
</evidence>
<evidence type="ECO:0000256" key="8">
    <source>
        <dbReference type="ARBA" id="ARBA00048767"/>
    </source>
</evidence>